<dbReference type="RefSeq" id="WP_210158803.1">
    <property type="nucleotide sequence ID" value="NZ_JAFCNB010000020.1"/>
</dbReference>
<comment type="caution">
    <text evidence="1">The sequence shown here is derived from an EMBL/GenBank/DDBJ whole genome shotgun (WGS) entry which is preliminary data.</text>
</comment>
<dbReference type="EMBL" id="JAFCNB010000020">
    <property type="protein sequence ID" value="MBP2707541.1"/>
    <property type="molecule type" value="Genomic_DNA"/>
</dbReference>
<name>A0A940WUR2_9ACTN</name>
<dbReference type="Proteomes" id="UP000674234">
    <property type="component" value="Unassembled WGS sequence"/>
</dbReference>
<proteinExistence type="predicted"/>
<organism evidence="1 2">
    <name type="scientific">Microbispora oryzae</name>
    <dbReference type="NCBI Taxonomy" id="2806554"/>
    <lineage>
        <taxon>Bacteria</taxon>
        <taxon>Bacillati</taxon>
        <taxon>Actinomycetota</taxon>
        <taxon>Actinomycetes</taxon>
        <taxon>Streptosporangiales</taxon>
        <taxon>Streptosporangiaceae</taxon>
        <taxon>Microbispora</taxon>
    </lineage>
</organism>
<gene>
    <name evidence="1" type="ORF">JOL79_27535</name>
</gene>
<protein>
    <submittedName>
        <fullName evidence="1">Uncharacterized protein</fullName>
    </submittedName>
</protein>
<evidence type="ECO:0000313" key="2">
    <source>
        <dbReference type="Proteomes" id="UP000674234"/>
    </source>
</evidence>
<dbReference type="AlphaFoldDB" id="A0A940WUR2"/>
<accession>A0A940WUR2</accession>
<sequence length="181" mass="20227">MVARFPVVDVTHWAVDLFEADGSEEKVWLIESDSQRRALFKPNLRNDTAEKADHWPEKLTSEIAGLLGVPRADIDLAVRAGHRGCISYNVKPADWQLQPGYVLLTDSTGQVHDPRARLHEGHTLENIRRALRNYGPPPDFTGPDAFGAFDVFVGYLVFDGRRARVGGVPEEGDCLEVRRVP</sequence>
<evidence type="ECO:0000313" key="1">
    <source>
        <dbReference type="EMBL" id="MBP2707541.1"/>
    </source>
</evidence>
<keyword evidence="2" id="KW-1185">Reference proteome</keyword>
<reference evidence="1" key="1">
    <citation type="submission" date="2021-02" db="EMBL/GenBank/DDBJ databases">
        <title>Draft genome sequence of Microbispora sp. RL4-1S isolated from rice leaves in Thailand.</title>
        <authorList>
            <person name="Muangham S."/>
            <person name="Duangmal K."/>
        </authorList>
    </citation>
    <scope>NUCLEOTIDE SEQUENCE</scope>
    <source>
        <strain evidence="1">RL4-1S</strain>
    </source>
</reference>